<dbReference type="Gene3D" id="1.25.40.430">
    <property type="match status" value="1"/>
</dbReference>
<evidence type="ECO:0000256" key="1">
    <source>
        <dbReference type="SAM" id="MobiDB-lite"/>
    </source>
</evidence>
<dbReference type="STRING" id="448386.A0A2V3IHC4"/>
<dbReference type="Gene3D" id="1.10.510.10">
    <property type="entry name" value="Transferase(Phosphotransferase) domain 1"/>
    <property type="match status" value="1"/>
</dbReference>
<name>A0A2V3IHC4_9FLOR</name>
<feature type="compositionally biased region" description="Polar residues" evidence="1">
    <location>
        <begin position="230"/>
        <end position="244"/>
    </location>
</feature>
<dbReference type="Proteomes" id="UP000247409">
    <property type="component" value="Unassembled WGS sequence"/>
</dbReference>
<feature type="compositionally biased region" description="Polar residues" evidence="1">
    <location>
        <begin position="266"/>
        <end position="294"/>
    </location>
</feature>
<feature type="region of interest" description="Disordered" evidence="1">
    <location>
        <begin position="475"/>
        <end position="508"/>
    </location>
</feature>
<dbReference type="Pfam" id="PF08311">
    <property type="entry name" value="Mad3_BUB1_I"/>
    <property type="match status" value="1"/>
</dbReference>
<dbReference type="PROSITE" id="PS51489">
    <property type="entry name" value="BUB1_N"/>
    <property type="match status" value="1"/>
</dbReference>
<dbReference type="GO" id="GO:0004672">
    <property type="term" value="F:protein kinase activity"/>
    <property type="evidence" value="ECO:0007669"/>
    <property type="project" value="InterPro"/>
</dbReference>
<feature type="compositionally biased region" description="Basic and acidic residues" evidence="1">
    <location>
        <begin position="551"/>
        <end position="561"/>
    </location>
</feature>
<feature type="compositionally biased region" description="Polar residues" evidence="1">
    <location>
        <begin position="480"/>
        <end position="497"/>
    </location>
</feature>
<dbReference type="EMBL" id="NBIV01000217">
    <property type="protein sequence ID" value="PXF41423.1"/>
    <property type="molecule type" value="Genomic_DNA"/>
</dbReference>
<dbReference type="SUPFAM" id="SSF56112">
    <property type="entry name" value="Protein kinase-like (PK-like)"/>
    <property type="match status" value="1"/>
</dbReference>
<feature type="region of interest" description="Disordered" evidence="1">
    <location>
        <begin position="258"/>
        <end position="294"/>
    </location>
</feature>
<sequence>MSAPVWETHKENIQPLRRGRHTKLLEKALIGSKQDIDAERLHREDAIKRAVQDNAAPQQILDAYLEAAFFISDHYPAGSKHLVSVVEDGCRKYAKDDRFRDDIRFVRLWVLYAEMRSDKLDVFSYMKRRRIGQSWTLFYEAYAATLEAARQYERAEDILALGKQVNAQPQERLQRRVREFQNRMAARARREQKKKEDAEARKNDDAKREAARMQRNTIRAEPSLASSILSQQNAEGNQASTAKNQRVRPALGEISERQAKSGIRPFSSQPVHPASSSRTPLQSVQLNHDASQGGANKFEIYSDSVEPSSRSEPQDDEDKLSFAALGKLDDVVKEDHGRLPSKWAGHTLPQNQAVVQKLQKRALSSGQMSSRFTIFQDENYQRGAYSPAGSPSHQIPALPEHAEERNNAENVNAPSPELSRGDPIPQQADRFNRPPSPTINTKIAMREIDDMFNSSLPLQQVNLKVPSTLNPARAERPDVQSFNVFNDENTAQNTTTGGEPKTSDEPVKDMRKRVLQPLDLHHSAAEPATSSTSLAPTSENQSNLNQQSQSRTEEHHGEMLPRSDTTYSETELSEFFRAWVIEQPSYQYIGSTKVDIEPDTIVELPWRVPLTFCVDPSQSAGRCGRSTVFFVEDMENELGVSGATMPGTHDEDEIPLLVLKQSSPPNVWEYYIYQTIQKRLRKKLIQTDSIPLALGFSQGKRSSFLVLDTKGINSLSDIMPHVPDRVIPEAVAMLFTVDLLKTLCILHGIGIIHSDVTLENVLFRWNTAIELTAEAYCPSGDEGWSACGILLVDFNNSIDAQHERFEGSGIEAVVQHSSTVDPSFIDQQYREANSKSWGFSADCFGAAVCASKMLGVTTQNLVCGPVALRHSEVWKNFFDDALQLGQLATPNETIAMMRRNCEAMERILANNTHLGFVVRKLYRVISSLEIDTTRVMKGI</sequence>
<dbReference type="InterPro" id="IPR013212">
    <property type="entry name" value="Mad3/Bub1_I"/>
</dbReference>
<feature type="compositionally biased region" description="Low complexity" evidence="1">
    <location>
        <begin position="525"/>
        <end position="550"/>
    </location>
</feature>
<organism evidence="3 4">
    <name type="scientific">Gracilariopsis chorda</name>
    <dbReference type="NCBI Taxonomy" id="448386"/>
    <lineage>
        <taxon>Eukaryota</taxon>
        <taxon>Rhodophyta</taxon>
        <taxon>Florideophyceae</taxon>
        <taxon>Rhodymeniophycidae</taxon>
        <taxon>Gracilariales</taxon>
        <taxon>Gracilariaceae</taxon>
        <taxon>Gracilariopsis</taxon>
    </lineage>
</organism>
<feature type="region of interest" description="Disordered" evidence="1">
    <location>
        <begin position="230"/>
        <end position="249"/>
    </location>
</feature>
<feature type="region of interest" description="Disordered" evidence="1">
    <location>
        <begin position="410"/>
        <end position="439"/>
    </location>
</feature>
<accession>A0A2V3IHC4</accession>
<dbReference type="PROSITE" id="PS00109">
    <property type="entry name" value="PROTEIN_KINASE_TYR"/>
    <property type="match status" value="1"/>
</dbReference>
<feature type="region of interest" description="Disordered" evidence="1">
    <location>
        <begin position="183"/>
        <end position="224"/>
    </location>
</feature>
<protein>
    <submittedName>
        <fullName evidence="3">Mitotic spindle checkpoint protein BUBR1</fullName>
    </submittedName>
</protein>
<dbReference type="AlphaFoldDB" id="A0A2V3IHC4"/>
<dbReference type="OrthoDB" id="248495at2759"/>
<evidence type="ECO:0000313" key="4">
    <source>
        <dbReference type="Proteomes" id="UP000247409"/>
    </source>
</evidence>
<keyword evidence="4" id="KW-1185">Reference proteome</keyword>
<dbReference type="GO" id="GO:0000776">
    <property type="term" value="C:kinetochore"/>
    <property type="evidence" value="ECO:0007669"/>
    <property type="project" value="UniProtKB-ARBA"/>
</dbReference>
<feature type="compositionally biased region" description="Basic and acidic residues" evidence="1">
    <location>
        <begin position="193"/>
        <end position="212"/>
    </location>
</feature>
<feature type="domain" description="BUB1 N-terminal" evidence="2">
    <location>
        <begin position="47"/>
        <end position="204"/>
    </location>
</feature>
<comment type="caution">
    <text evidence="3">The sequence shown here is derived from an EMBL/GenBank/DDBJ whole genome shotgun (WGS) entry which is preliminary data.</text>
</comment>
<dbReference type="InterPro" id="IPR011009">
    <property type="entry name" value="Kinase-like_dom_sf"/>
</dbReference>
<dbReference type="InterPro" id="IPR015661">
    <property type="entry name" value="Bub1/Mad3"/>
</dbReference>
<dbReference type="SMART" id="SM00777">
    <property type="entry name" value="Mad3_BUB1_I"/>
    <property type="match status" value="1"/>
</dbReference>
<reference evidence="3 4" key="1">
    <citation type="journal article" date="2018" name="Mol. Biol. Evol.">
        <title>Analysis of the draft genome of the red seaweed Gracilariopsis chorda provides insights into genome size evolution in Rhodophyta.</title>
        <authorList>
            <person name="Lee J."/>
            <person name="Yang E.C."/>
            <person name="Graf L."/>
            <person name="Yang J.H."/>
            <person name="Qiu H."/>
            <person name="Zel Zion U."/>
            <person name="Chan C.X."/>
            <person name="Stephens T.G."/>
            <person name="Weber A.P.M."/>
            <person name="Boo G.H."/>
            <person name="Boo S.M."/>
            <person name="Kim K.M."/>
            <person name="Shin Y."/>
            <person name="Jung M."/>
            <person name="Lee S.J."/>
            <person name="Yim H.S."/>
            <person name="Lee J.H."/>
            <person name="Bhattacharya D."/>
            <person name="Yoon H.S."/>
        </authorList>
    </citation>
    <scope>NUCLEOTIDE SEQUENCE [LARGE SCALE GENOMIC DNA]</scope>
    <source>
        <strain evidence="3 4">SKKU-2015</strain>
        <tissue evidence="3">Whole body</tissue>
    </source>
</reference>
<proteinExistence type="predicted"/>
<dbReference type="InterPro" id="IPR008266">
    <property type="entry name" value="Tyr_kinase_AS"/>
</dbReference>
<dbReference type="PANTHER" id="PTHR14030">
    <property type="entry name" value="MITOTIC CHECKPOINT SERINE/THREONINE-PROTEIN KINASE BUB1"/>
    <property type="match status" value="1"/>
</dbReference>
<dbReference type="GO" id="GO:0007094">
    <property type="term" value="P:mitotic spindle assembly checkpoint signaling"/>
    <property type="evidence" value="ECO:0007669"/>
    <property type="project" value="InterPro"/>
</dbReference>
<feature type="region of interest" description="Disordered" evidence="1">
    <location>
        <begin position="524"/>
        <end position="567"/>
    </location>
</feature>
<evidence type="ECO:0000259" key="2">
    <source>
        <dbReference type="PROSITE" id="PS51489"/>
    </source>
</evidence>
<gene>
    <name evidence="3" type="ORF">BWQ96_08858</name>
</gene>
<evidence type="ECO:0000313" key="3">
    <source>
        <dbReference type="EMBL" id="PXF41423.1"/>
    </source>
</evidence>